<evidence type="ECO:0000313" key="3">
    <source>
        <dbReference type="Proteomes" id="UP000191004"/>
    </source>
</evidence>
<feature type="region of interest" description="Disordered" evidence="1">
    <location>
        <begin position="1"/>
        <end position="51"/>
    </location>
</feature>
<feature type="region of interest" description="Disordered" evidence="1">
    <location>
        <begin position="236"/>
        <end position="265"/>
    </location>
</feature>
<feature type="compositionally biased region" description="Basic and acidic residues" evidence="1">
    <location>
        <begin position="182"/>
        <end position="194"/>
    </location>
</feature>
<dbReference type="Proteomes" id="UP000191004">
    <property type="component" value="Unassembled WGS sequence"/>
</dbReference>
<feature type="region of interest" description="Disordered" evidence="1">
    <location>
        <begin position="94"/>
        <end position="113"/>
    </location>
</feature>
<sequence>MANSINDVISIESSDSDSDCQIVEVLPSPPKRGKNKSRWRNKLSSKTQTRSREMTINQLNKTVNEDRLNMSSASKGYAKRLSVDLTATGCGLQGTTSKTDHLPDTEPNDADAVPHVDLEDPFSVQRYINDDSEAANISFPCLTQSVDCKQEPHFEDGDEDEDEHGQRSTRSRSGSTATLDFSPERESYSDSDKDIHGIVGMFDKVPESAELTDTRDCTTVDADTMRMMVHHSGYLTPTEEASSERSDPFASKMELQDQGEASEGDASIGSINATLQPHEAASRSGHQIPQAWRWDSVVNVAAFKALPGPLFTRPKQVLDVVTYESMMEERAAKEAKEGRGEKMQKCSMSLS</sequence>
<dbReference type="EMBL" id="LVVK01000009">
    <property type="protein sequence ID" value="OPB43381.1"/>
    <property type="molecule type" value="Genomic_DNA"/>
</dbReference>
<feature type="compositionally biased region" description="Low complexity" evidence="1">
    <location>
        <begin position="1"/>
        <end position="13"/>
    </location>
</feature>
<proteinExistence type="predicted"/>
<feature type="region of interest" description="Disordered" evidence="1">
    <location>
        <begin position="151"/>
        <end position="194"/>
    </location>
</feature>
<evidence type="ECO:0000313" key="2">
    <source>
        <dbReference type="EMBL" id="OPB43381.1"/>
    </source>
</evidence>
<dbReference type="OrthoDB" id="4898523at2759"/>
<protein>
    <submittedName>
        <fullName evidence="2">Uncharacterized protein</fullName>
    </submittedName>
</protein>
<accession>A0A1T3CQN2</accession>
<organism evidence="2 3">
    <name type="scientific">Trichoderma guizhouense</name>
    <dbReference type="NCBI Taxonomy" id="1491466"/>
    <lineage>
        <taxon>Eukaryota</taxon>
        <taxon>Fungi</taxon>
        <taxon>Dikarya</taxon>
        <taxon>Ascomycota</taxon>
        <taxon>Pezizomycotina</taxon>
        <taxon>Sordariomycetes</taxon>
        <taxon>Hypocreomycetidae</taxon>
        <taxon>Hypocreales</taxon>
        <taxon>Hypocreaceae</taxon>
        <taxon>Trichoderma</taxon>
    </lineage>
</organism>
<dbReference type="AlphaFoldDB" id="A0A1T3CQN2"/>
<reference evidence="2 3" key="1">
    <citation type="submission" date="2016-04" db="EMBL/GenBank/DDBJ databases">
        <title>Multiple horizontal gene transfer events from other fungi enriched the ability of the initially mycotrophic fungus Trichoderma (Ascomycota) to feed on dead plant biomass.</title>
        <authorList>
            <person name="Atanasova L."/>
            <person name="Chenthamara K."/>
            <person name="Zhang J."/>
            <person name="Grujic M."/>
            <person name="Henrissat B."/>
            <person name="Kuo A."/>
            <person name="Aertz A."/>
            <person name="Salamov A."/>
            <person name="Lipzen A."/>
            <person name="Labutti K."/>
            <person name="Barry K."/>
            <person name="Miao Y."/>
            <person name="Rahimi M.J."/>
            <person name="Shen Q."/>
            <person name="Grigoriev I.V."/>
            <person name="Kubicek C.P."/>
            <person name="Druzhinina I.S."/>
        </authorList>
    </citation>
    <scope>NUCLEOTIDE SEQUENCE [LARGE SCALE GENOMIC DNA]</scope>
    <source>
        <strain evidence="2 3">NJAU 4742</strain>
    </source>
</reference>
<keyword evidence="3" id="KW-1185">Reference proteome</keyword>
<gene>
    <name evidence="2" type="ORF">A0O28_0105720</name>
</gene>
<comment type="caution">
    <text evidence="2">The sequence shown here is derived from an EMBL/GenBank/DDBJ whole genome shotgun (WGS) entry which is preliminary data.</text>
</comment>
<evidence type="ECO:0000256" key="1">
    <source>
        <dbReference type="SAM" id="MobiDB-lite"/>
    </source>
</evidence>
<name>A0A1T3CQN2_9HYPO</name>
<feature type="compositionally biased region" description="Basic residues" evidence="1">
    <location>
        <begin position="31"/>
        <end position="43"/>
    </location>
</feature>